<comment type="caution">
    <text evidence="4">The sequence shown here is derived from an EMBL/GenBank/DDBJ whole genome shotgun (WGS) entry which is preliminary data.</text>
</comment>
<dbReference type="SUPFAM" id="SSF55874">
    <property type="entry name" value="ATPase domain of HSP90 chaperone/DNA topoisomerase II/histidine kinase"/>
    <property type="match status" value="1"/>
</dbReference>
<keyword evidence="1" id="KW-0418">Kinase</keyword>
<name>A0A918C6T7_9ACTN</name>
<dbReference type="PANTHER" id="PTHR35526:SF3">
    <property type="entry name" value="ANTI-SIGMA-F FACTOR RSBW"/>
    <property type="match status" value="1"/>
</dbReference>
<evidence type="ECO:0000256" key="2">
    <source>
        <dbReference type="SAM" id="MobiDB-lite"/>
    </source>
</evidence>
<keyword evidence="1" id="KW-0723">Serine/threonine-protein kinase</keyword>
<evidence type="ECO:0000259" key="3">
    <source>
        <dbReference type="Pfam" id="PF02518"/>
    </source>
</evidence>
<dbReference type="PANTHER" id="PTHR35526">
    <property type="entry name" value="ANTI-SIGMA-F FACTOR RSBW-RELATED"/>
    <property type="match status" value="1"/>
</dbReference>
<accession>A0A918C6T7</accession>
<feature type="domain" description="Histidine kinase/HSP90-like ATPase" evidence="3">
    <location>
        <begin position="65"/>
        <end position="155"/>
    </location>
</feature>
<reference evidence="4" key="1">
    <citation type="journal article" date="2014" name="Int. J. Syst. Evol. Microbiol.">
        <title>Complete genome sequence of Corynebacterium casei LMG S-19264T (=DSM 44701T), isolated from a smear-ripened cheese.</title>
        <authorList>
            <consortium name="US DOE Joint Genome Institute (JGI-PGF)"/>
            <person name="Walter F."/>
            <person name="Albersmeier A."/>
            <person name="Kalinowski J."/>
            <person name="Ruckert C."/>
        </authorList>
    </citation>
    <scope>NUCLEOTIDE SEQUENCE</scope>
    <source>
        <strain evidence="4">JCM 4403</strain>
    </source>
</reference>
<evidence type="ECO:0000313" key="5">
    <source>
        <dbReference type="Proteomes" id="UP000656732"/>
    </source>
</evidence>
<keyword evidence="1" id="KW-0808">Transferase</keyword>
<proteinExistence type="predicted"/>
<dbReference type="Gene3D" id="3.30.565.10">
    <property type="entry name" value="Histidine kinase-like ATPase, C-terminal domain"/>
    <property type="match status" value="1"/>
</dbReference>
<sequence>MTTTTEKPPTPSTARSSATVVDETIQVAQRSPNAPPRAEDACQVGVLRRITATRLCRLGLGARTDEVMLVVSELVTNALLHSSTQKITLSITAQDDMLWITVRDGKPGKPMLRTPDAQAASGRGLLIVDAVTREAGGIWGTGTNGTATWCCLPLPARR</sequence>
<evidence type="ECO:0000256" key="1">
    <source>
        <dbReference type="ARBA" id="ARBA00022527"/>
    </source>
</evidence>
<dbReference type="Pfam" id="PF02518">
    <property type="entry name" value="HATPase_c"/>
    <property type="match status" value="1"/>
</dbReference>
<feature type="region of interest" description="Disordered" evidence="2">
    <location>
        <begin position="1"/>
        <end position="21"/>
    </location>
</feature>
<dbReference type="EMBL" id="BMTU01000024">
    <property type="protein sequence ID" value="GGR09783.1"/>
    <property type="molecule type" value="Genomic_DNA"/>
</dbReference>
<dbReference type="InterPro" id="IPR003594">
    <property type="entry name" value="HATPase_dom"/>
</dbReference>
<dbReference type="InterPro" id="IPR050267">
    <property type="entry name" value="Anti-sigma-factor_SerPK"/>
</dbReference>
<reference evidence="4" key="2">
    <citation type="submission" date="2020-09" db="EMBL/GenBank/DDBJ databases">
        <authorList>
            <person name="Sun Q."/>
            <person name="Ohkuma M."/>
        </authorList>
    </citation>
    <scope>NUCLEOTIDE SEQUENCE</scope>
    <source>
        <strain evidence="4">JCM 4403</strain>
    </source>
</reference>
<gene>
    <name evidence="4" type="ORF">GCM10010280_66870</name>
</gene>
<dbReference type="InterPro" id="IPR036890">
    <property type="entry name" value="HATPase_C_sf"/>
</dbReference>
<evidence type="ECO:0000313" key="4">
    <source>
        <dbReference type="EMBL" id="GGR09783.1"/>
    </source>
</evidence>
<protein>
    <submittedName>
        <fullName evidence="4">ATPase</fullName>
    </submittedName>
</protein>
<keyword evidence="5" id="KW-1185">Reference proteome</keyword>
<dbReference type="CDD" id="cd16936">
    <property type="entry name" value="HATPase_RsbW-like"/>
    <property type="match status" value="1"/>
</dbReference>
<dbReference type="GO" id="GO:0004674">
    <property type="term" value="F:protein serine/threonine kinase activity"/>
    <property type="evidence" value="ECO:0007669"/>
    <property type="project" value="UniProtKB-KW"/>
</dbReference>
<organism evidence="4 5">
    <name type="scientific">Streptomyces pilosus</name>
    <dbReference type="NCBI Taxonomy" id="28893"/>
    <lineage>
        <taxon>Bacteria</taxon>
        <taxon>Bacillati</taxon>
        <taxon>Actinomycetota</taxon>
        <taxon>Actinomycetes</taxon>
        <taxon>Kitasatosporales</taxon>
        <taxon>Streptomycetaceae</taxon>
        <taxon>Streptomyces</taxon>
    </lineage>
</organism>
<dbReference type="AlphaFoldDB" id="A0A918C6T7"/>
<dbReference type="Proteomes" id="UP000656732">
    <property type="component" value="Unassembled WGS sequence"/>
</dbReference>
<dbReference type="RefSeq" id="WP_189561801.1">
    <property type="nucleotide sequence ID" value="NZ_BMTU01000024.1"/>
</dbReference>